<dbReference type="GO" id="GO:0009307">
    <property type="term" value="P:DNA restriction-modification system"/>
    <property type="evidence" value="ECO:0007669"/>
    <property type="project" value="InterPro"/>
</dbReference>
<evidence type="ECO:0000313" key="1">
    <source>
        <dbReference type="EMBL" id="SHE30093.1"/>
    </source>
</evidence>
<protein>
    <submittedName>
        <fullName evidence="1">Restriction endonuclease BglII</fullName>
    </submittedName>
</protein>
<accession>A0A1M4SCY0</accession>
<dbReference type="SUPFAM" id="SSF52980">
    <property type="entry name" value="Restriction endonuclease-like"/>
    <property type="match status" value="1"/>
</dbReference>
<dbReference type="Gene3D" id="3.40.91.20">
    <property type="match status" value="1"/>
</dbReference>
<dbReference type="InterPro" id="IPR015278">
    <property type="entry name" value="BglII-like"/>
</dbReference>
<evidence type="ECO:0000313" key="2">
    <source>
        <dbReference type="Proteomes" id="UP000184148"/>
    </source>
</evidence>
<name>A0A1M4SCY0_9FIRM</name>
<dbReference type="GO" id="GO:0000287">
    <property type="term" value="F:magnesium ion binding"/>
    <property type="evidence" value="ECO:0007669"/>
    <property type="project" value="InterPro"/>
</dbReference>
<keyword evidence="1" id="KW-0540">Nuclease</keyword>
<dbReference type="InterPro" id="IPR011335">
    <property type="entry name" value="Restrct_endonuc-II-like"/>
</dbReference>
<dbReference type="STRING" id="1121429.SAMN02745133_00074"/>
<gene>
    <name evidence="1" type="ORF">SAMN02745133_00074</name>
</gene>
<dbReference type="Proteomes" id="UP000184148">
    <property type="component" value="Unassembled WGS sequence"/>
</dbReference>
<keyword evidence="1" id="KW-0255">Endonuclease</keyword>
<keyword evidence="1" id="KW-0378">Hydrolase</keyword>
<dbReference type="GO" id="GO:0009036">
    <property type="term" value="F:type II site-specific deoxyribonuclease activity"/>
    <property type="evidence" value="ECO:0007669"/>
    <property type="project" value="InterPro"/>
</dbReference>
<dbReference type="AlphaFoldDB" id="A0A1M4SCY0"/>
<dbReference type="EMBL" id="FQUY01000001">
    <property type="protein sequence ID" value="SHE30093.1"/>
    <property type="molecule type" value="Genomic_DNA"/>
</dbReference>
<reference evidence="2" key="1">
    <citation type="submission" date="2016-11" db="EMBL/GenBank/DDBJ databases">
        <authorList>
            <person name="Varghese N."/>
            <person name="Submissions S."/>
        </authorList>
    </citation>
    <scope>NUCLEOTIDE SEQUENCE [LARGE SCALE GENOMIC DNA]</scope>
    <source>
        <strain evidence="2">DSM 12395</strain>
    </source>
</reference>
<proteinExistence type="predicted"/>
<keyword evidence="2" id="KW-1185">Reference proteome</keyword>
<dbReference type="InterPro" id="IPR011338">
    <property type="entry name" value="BamHI/BglII/BstY"/>
</dbReference>
<dbReference type="GO" id="GO:0003677">
    <property type="term" value="F:DNA binding"/>
    <property type="evidence" value="ECO:0007669"/>
    <property type="project" value="InterPro"/>
</dbReference>
<dbReference type="Pfam" id="PF09195">
    <property type="entry name" value="Endonuc-BglII"/>
    <property type="match status" value="1"/>
</dbReference>
<sequence length="183" mass="21372">MEIIIKNISKGRVRVMRLQLQKNSYRSANEILTNSPLLKEIEEILLSSDIDLSSLSRSHYNHILRELFKTYGWQHSPSPFHEPVNPFAAIELTKHNIGLEIGFRHASLMGHNLLKFQLSSSHHSDRIDVGIFIVTTKKFQKQMYNIYHHNWAGAMNFEKADRYLRHFKTDFRLPIYLVGIDVA</sequence>
<organism evidence="1 2">
    <name type="scientific">Desulforamulus putei DSM 12395</name>
    <dbReference type="NCBI Taxonomy" id="1121429"/>
    <lineage>
        <taxon>Bacteria</taxon>
        <taxon>Bacillati</taxon>
        <taxon>Bacillota</taxon>
        <taxon>Clostridia</taxon>
        <taxon>Eubacteriales</taxon>
        <taxon>Peptococcaceae</taxon>
        <taxon>Desulforamulus</taxon>
    </lineage>
</organism>